<evidence type="ECO:0000256" key="1">
    <source>
        <dbReference type="SAM" id="Phobius"/>
    </source>
</evidence>
<keyword evidence="3" id="KW-1185">Reference proteome</keyword>
<organism evidence="2 3">
    <name type="scientific">Micromonospora viridifaciens</name>
    <dbReference type="NCBI Taxonomy" id="1881"/>
    <lineage>
        <taxon>Bacteria</taxon>
        <taxon>Bacillati</taxon>
        <taxon>Actinomycetota</taxon>
        <taxon>Actinomycetes</taxon>
        <taxon>Micromonosporales</taxon>
        <taxon>Micromonosporaceae</taxon>
        <taxon>Micromonospora</taxon>
    </lineage>
</organism>
<protein>
    <submittedName>
        <fullName evidence="2">Uncharacterized protein</fullName>
    </submittedName>
</protein>
<proteinExistence type="predicted"/>
<evidence type="ECO:0000313" key="2">
    <source>
        <dbReference type="EMBL" id="SCF29715.1"/>
    </source>
</evidence>
<name>A0A1C4Z9U7_MICVI</name>
<keyword evidence="1" id="KW-1133">Transmembrane helix</keyword>
<dbReference type="AlphaFoldDB" id="A0A1C4Z9U7"/>
<reference evidence="3" key="1">
    <citation type="submission" date="2016-06" db="EMBL/GenBank/DDBJ databases">
        <authorList>
            <person name="Varghese N."/>
            <person name="Submissions Spin"/>
        </authorList>
    </citation>
    <scope>NUCLEOTIDE SEQUENCE [LARGE SCALE GENOMIC DNA]</scope>
    <source>
        <strain evidence="3">DSM 43909</strain>
    </source>
</reference>
<sequence>MRIGNTEIRPVGGGFGCLLMILLSILVSVVLTMLLNWAF</sequence>
<accession>A0A1C4Z9U7</accession>
<evidence type="ECO:0000313" key="3">
    <source>
        <dbReference type="Proteomes" id="UP000198242"/>
    </source>
</evidence>
<feature type="transmembrane region" description="Helical" evidence="1">
    <location>
        <begin position="12"/>
        <end position="38"/>
    </location>
</feature>
<dbReference type="EMBL" id="LT607411">
    <property type="protein sequence ID" value="SCF29715.1"/>
    <property type="molecule type" value="Genomic_DNA"/>
</dbReference>
<keyword evidence="1" id="KW-0472">Membrane</keyword>
<keyword evidence="1" id="KW-0812">Transmembrane</keyword>
<dbReference type="Proteomes" id="UP000198242">
    <property type="component" value="Chromosome I"/>
</dbReference>
<gene>
    <name evidence="2" type="ORF">GA0074695_5284</name>
</gene>